<reference evidence="6 7" key="1">
    <citation type="submission" date="2015-06" db="EMBL/GenBank/DDBJ databases">
        <title>Survival trade-offs in plant roots during colonization by closely related pathogenic and mutualistic fungi.</title>
        <authorList>
            <person name="Hacquard S."/>
            <person name="Kracher B."/>
            <person name="Hiruma K."/>
            <person name="Weinman A."/>
            <person name="Muench P."/>
            <person name="Garrido Oter R."/>
            <person name="Ver Loren van Themaat E."/>
            <person name="Dallerey J.-F."/>
            <person name="Damm U."/>
            <person name="Henrissat B."/>
            <person name="Lespinet O."/>
            <person name="Thon M."/>
            <person name="Kemen E."/>
            <person name="McHardy A.C."/>
            <person name="Schulze-Lefert P."/>
            <person name="O'Connell R.J."/>
        </authorList>
    </citation>
    <scope>NUCLEOTIDE SEQUENCE [LARGE SCALE GENOMIC DNA]</scope>
    <source>
        <strain evidence="6 7">0861</strain>
    </source>
</reference>
<feature type="chain" id="PRO_5007880795" evidence="5">
    <location>
        <begin position="20"/>
        <end position="166"/>
    </location>
</feature>
<dbReference type="STRING" id="708197.A0A166USP2"/>
<dbReference type="Pfam" id="PF01375">
    <property type="entry name" value="Enterotoxin_a"/>
    <property type="match status" value="1"/>
</dbReference>
<dbReference type="AlphaFoldDB" id="A0A166USP2"/>
<keyword evidence="3" id="KW-0843">Virulence</keyword>
<keyword evidence="2 5" id="KW-0732">Signal</keyword>
<dbReference type="EMBL" id="LFIV01000041">
    <property type="protein sequence ID" value="KZL73760.1"/>
    <property type="molecule type" value="Genomic_DNA"/>
</dbReference>
<evidence type="ECO:0000256" key="1">
    <source>
        <dbReference type="ARBA" id="ARBA00022656"/>
    </source>
</evidence>
<comment type="caution">
    <text evidence="6">The sequence shown here is derived from an EMBL/GenBank/DDBJ whole genome shotgun (WGS) entry which is preliminary data.</text>
</comment>
<evidence type="ECO:0000313" key="7">
    <source>
        <dbReference type="Proteomes" id="UP000076552"/>
    </source>
</evidence>
<organism evidence="6 7">
    <name type="scientific">Colletotrichum tofieldiae</name>
    <dbReference type="NCBI Taxonomy" id="708197"/>
    <lineage>
        <taxon>Eukaryota</taxon>
        <taxon>Fungi</taxon>
        <taxon>Dikarya</taxon>
        <taxon>Ascomycota</taxon>
        <taxon>Pezizomycotina</taxon>
        <taxon>Sordariomycetes</taxon>
        <taxon>Hypocreomycetidae</taxon>
        <taxon>Glomerellales</taxon>
        <taxon>Glomerellaceae</taxon>
        <taxon>Colletotrichum</taxon>
        <taxon>Colletotrichum spaethianum species complex</taxon>
    </lineage>
</organism>
<name>A0A166USP2_9PEZI</name>
<dbReference type="SUPFAM" id="SSF56399">
    <property type="entry name" value="ADP-ribosylation"/>
    <property type="match status" value="1"/>
</dbReference>
<keyword evidence="4" id="KW-1015">Disulfide bond</keyword>
<gene>
    <name evidence="6" type="ORF">CT0861_11303</name>
</gene>
<evidence type="ECO:0000313" key="6">
    <source>
        <dbReference type="EMBL" id="KZL73760.1"/>
    </source>
</evidence>
<dbReference type="Gene3D" id="3.90.210.10">
    <property type="entry name" value="Heat-Labile Enterotoxin, subunit A"/>
    <property type="match status" value="1"/>
</dbReference>
<protein>
    <submittedName>
        <fullName evidence="6">Cholera toxin A subunit</fullName>
    </submittedName>
</protein>
<dbReference type="Proteomes" id="UP000076552">
    <property type="component" value="Unassembled WGS sequence"/>
</dbReference>
<dbReference type="InterPro" id="IPR001144">
    <property type="entry name" value="Enterotoxin_A"/>
</dbReference>
<feature type="signal peptide" evidence="5">
    <location>
        <begin position="1"/>
        <end position="19"/>
    </location>
</feature>
<accession>A0A166USP2</accession>
<keyword evidence="1" id="KW-0800">Toxin</keyword>
<evidence type="ECO:0000256" key="4">
    <source>
        <dbReference type="ARBA" id="ARBA00023157"/>
    </source>
</evidence>
<keyword evidence="7" id="KW-1185">Reference proteome</keyword>
<evidence type="ECO:0000256" key="3">
    <source>
        <dbReference type="ARBA" id="ARBA00023026"/>
    </source>
</evidence>
<evidence type="ECO:0000256" key="2">
    <source>
        <dbReference type="ARBA" id="ARBA00022729"/>
    </source>
</evidence>
<dbReference type="GO" id="GO:0090729">
    <property type="term" value="F:toxin activity"/>
    <property type="evidence" value="ECO:0007669"/>
    <property type="project" value="UniProtKB-KW"/>
</dbReference>
<proteinExistence type="predicted"/>
<evidence type="ECO:0000256" key="5">
    <source>
        <dbReference type="SAM" id="SignalP"/>
    </source>
</evidence>
<sequence>MLASSLFVFLALLASAVSAVTLYRGDTRGPAKIKESGGFYARGNHDDHENYGGTVFEHVTKSLKYPSKDPYISTSIDIEAAKKHGESKYLYHLDRDQIEENIIDVAAAYADDGKTYPYPNEKEFSVEYHIPWEAITKVERNVKGQWRSIKFSKRGVELFDEGVFVD</sequence>